<evidence type="ECO:0000256" key="1">
    <source>
        <dbReference type="SAM" id="Coils"/>
    </source>
</evidence>
<accession>A0A1T1AUM5</accession>
<name>A0A1T1AUM5_RHOFE</name>
<dbReference type="AlphaFoldDB" id="A0A1T1AUM5"/>
<dbReference type="RefSeq" id="WP_078365671.1">
    <property type="nucleotide sequence ID" value="NZ_MTJN01000002.1"/>
</dbReference>
<protein>
    <recommendedName>
        <fullName evidence="5">DUF4398 domain-containing protein</fullName>
    </recommendedName>
</protein>
<dbReference type="STRING" id="28066.RF819_14775"/>
<proteinExistence type="predicted"/>
<keyword evidence="4" id="KW-1185">Reference proteome</keyword>
<dbReference type="OrthoDB" id="8914044at2"/>
<dbReference type="Proteomes" id="UP000190750">
    <property type="component" value="Unassembled WGS sequence"/>
</dbReference>
<evidence type="ECO:0000256" key="2">
    <source>
        <dbReference type="SAM" id="SignalP"/>
    </source>
</evidence>
<evidence type="ECO:0000313" key="4">
    <source>
        <dbReference type="Proteomes" id="UP000190750"/>
    </source>
</evidence>
<gene>
    <name evidence="3" type="ORF">RF819_14775</name>
</gene>
<sequence length="125" mass="13803">MTFKILTGLILTLAQLAATAQTAEPSAQVLDVGAERARITQERAASEVTYAASERVCYSRFAVSDCLSDARKVKRQTTDELRRQELVLNDLERQAKAVEALKRIEANIAAQQEQLEKSAAPETRP</sequence>
<keyword evidence="2" id="KW-0732">Signal</keyword>
<feature type="coiled-coil region" evidence="1">
    <location>
        <begin position="74"/>
        <end position="114"/>
    </location>
</feature>
<reference evidence="3 4" key="1">
    <citation type="submission" date="2017-01" db="EMBL/GenBank/DDBJ databases">
        <title>Genome sequencing of Rhodoferax fermentans JCM 7819.</title>
        <authorList>
            <person name="Kim Y.J."/>
            <person name="Farh M.E.-A."/>
            <person name="Yang D.-C."/>
        </authorList>
    </citation>
    <scope>NUCLEOTIDE SEQUENCE [LARGE SCALE GENOMIC DNA]</scope>
    <source>
        <strain evidence="3 4">JCM 7819</strain>
    </source>
</reference>
<evidence type="ECO:0000313" key="3">
    <source>
        <dbReference type="EMBL" id="OOV07814.1"/>
    </source>
</evidence>
<organism evidence="3 4">
    <name type="scientific">Rhodoferax fermentans</name>
    <dbReference type="NCBI Taxonomy" id="28066"/>
    <lineage>
        <taxon>Bacteria</taxon>
        <taxon>Pseudomonadati</taxon>
        <taxon>Pseudomonadota</taxon>
        <taxon>Betaproteobacteria</taxon>
        <taxon>Burkholderiales</taxon>
        <taxon>Comamonadaceae</taxon>
        <taxon>Rhodoferax</taxon>
    </lineage>
</organism>
<feature type="chain" id="PRO_5012052063" description="DUF4398 domain-containing protein" evidence="2">
    <location>
        <begin position="21"/>
        <end position="125"/>
    </location>
</feature>
<evidence type="ECO:0008006" key="5">
    <source>
        <dbReference type="Google" id="ProtNLM"/>
    </source>
</evidence>
<keyword evidence="1" id="KW-0175">Coiled coil</keyword>
<dbReference type="EMBL" id="MTJN01000002">
    <property type="protein sequence ID" value="OOV07814.1"/>
    <property type="molecule type" value="Genomic_DNA"/>
</dbReference>
<feature type="signal peptide" evidence="2">
    <location>
        <begin position="1"/>
        <end position="20"/>
    </location>
</feature>
<comment type="caution">
    <text evidence="3">The sequence shown here is derived from an EMBL/GenBank/DDBJ whole genome shotgun (WGS) entry which is preliminary data.</text>
</comment>